<reference evidence="6" key="2">
    <citation type="submission" date="2020-09" db="EMBL/GenBank/DDBJ databases">
        <authorList>
            <person name="Sun Q."/>
            <person name="Ohkuma M."/>
        </authorList>
    </citation>
    <scope>NUCLEOTIDE SEQUENCE</scope>
    <source>
        <strain evidence="6">JCM 31311</strain>
    </source>
</reference>
<dbReference type="GO" id="GO:0008745">
    <property type="term" value="F:N-acetylmuramoyl-L-alanine amidase activity"/>
    <property type="evidence" value="ECO:0007669"/>
    <property type="project" value="UniProtKB-EC"/>
</dbReference>
<dbReference type="Gene3D" id="3.40.80.10">
    <property type="entry name" value="Peptidoglycan recognition protein-like"/>
    <property type="match status" value="1"/>
</dbReference>
<dbReference type="InterPro" id="IPR002502">
    <property type="entry name" value="Amidase_domain"/>
</dbReference>
<gene>
    <name evidence="6" type="ORF">GCM10008957_25040</name>
</gene>
<evidence type="ECO:0000256" key="4">
    <source>
        <dbReference type="ARBA" id="ARBA00023316"/>
    </source>
</evidence>
<dbReference type="SUPFAM" id="SSF55846">
    <property type="entry name" value="N-acetylmuramoyl-L-alanine amidase-like"/>
    <property type="match status" value="1"/>
</dbReference>
<dbReference type="PANTHER" id="PTHR30417">
    <property type="entry name" value="N-ACETYLMURAMOYL-L-ALANINE AMIDASE AMID"/>
    <property type="match status" value="1"/>
</dbReference>
<reference evidence="6" key="1">
    <citation type="journal article" date="2014" name="Int. J. Syst. Evol. Microbiol.">
        <title>Complete genome sequence of Corynebacterium casei LMG S-19264T (=DSM 44701T), isolated from a smear-ripened cheese.</title>
        <authorList>
            <consortium name="US DOE Joint Genome Institute (JGI-PGF)"/>
            <person name="Walter F."/>
            <person name="Albersmeier A."/>
            <person name="Kalinowski J."/>
            <person name="Ruckert C."/>
        </authorList>
    </citation>
    <scope>NUCLEOTIDE SEQUENCE</scope>
    <source>
        <strain evidence="6">JCM 31311</strain>
    </source>
</reference>
<dbReference type="RefSeq" id="WP_189090849.1">
    <property type="nucleotide sequence ID" value="NZ_BMQL01000013.1"/>
</dbReference>
<accession>A0A918C935</accession>
<dbReference type="PANTHER" id="PTHR30417:SF1">
    <property type="entry name" value="N-ACETYLMURAMOYL-L-ALANINE AMIDASE AMID"/>
    <property type="match status" value="1"/>
</dbReference>
<protein>
    <recommendedName>
        <fullName evidence="2">N-acetylmuramoyl-L-alanine amidase</fullName>
        <ecNumber evidence="2">3.5.1.28</ecNumber>
    </recommendedName>
</protein>
<dbReference type="InterPro" id="IPR051206">
    <property type="entry name" value="NAMLAA_amidase_2"/>
</dbReference>
<evidence type="ECO:0000313" key="6">
    <source>
        <dbReference type="EMBL" id="GGR11308.1"/>
    </source>
</evidence>
<evidence type="ECO:0000256" key="3">
    <source>
        <dbReference type="ARBA" id="ARBA00022801"/>
    </source>
</evidence>
<evidence type="ECO:0000256" key="2">
    <source>
        <dbReference type="ARBA" id="ARBA00011901"/>
    </source>
</evidence>
<dbReference type="Proteomes" id="UP000603865">
    <property type="component" value="Unassembled WGS sequence"/>
</dbReference>
<organism evidence="6 7">
    <name type="scientific">Deinococcus ruber</name>
    <dbReference type="NCBI Taxonomy" id="1848197"/>
    <lineage>
        <taxon>Bacteria</taxon>
        <taxon>Thermotogati</taxon>
        <taxon>Deinococcota</taxon>
        <taxon>Deinococci</taxon>
        <taxon>Deinococcales</taxon>
        <taxon>Deinococcaceae</taxon>
        <taxon>Deinococcus</taxon>
    </lineage>
</organism>
<evidence type="ECO:0000259" key="5">
    <source>
        <dbReference type="SMART" id="SM00644"/>
    </source>
</evidence>
<name>A0A918C935_9DEIO</name>
<keyword evidence="7" id="KW-1185">Reference proteome</keyword>
<dbReference type="InterPro" id="IPR036505">
    <property type="entry name" value="Amidase/PGRP_sf"/>
</dbReference>
<keyword evidence="3" id="KW-0378">Hydrolase</keyword>
<dbReference type="GO" id="GO:0009253">
    <property type="term" value="P:peptidoglycan catabolic process"/>
    <property type="evidence" value="ECO:0007669"/>
    <property type="project" value="InterPro"/>
</dbReference>
<evidence type="ECO:0000313" key="7">
    <source>
        <dbReference type="Proteomes" id="UP000603865"/>
    </source>
</evidence>
<dbReference type="GO" id="GO:0071555">
    <property type="term" value="P:cell wall organization"/>
    <property type="evidence" value="ECO:0007669"/>
    <property type="project" value="UniProtKB-KW"/>
</dbReference>
<sequence length="204" mass="21815">MNIQQLSASPSNFTHGRGGKKVERVVIHVQDGTQQGSIAWFQNPASSVSAHYLVSMAGEIVQMVQEADTAWQAGDFTVNQTTIGIEHEGQPAKGPWTPTAVQLKASAELVADICKRYGITPNSSTIVPHSSINPKHNCPGPTWPWRDYLAQVAGFMAPAQPAHAPDTGKLAVRLFDPATNQQIGTGSLIVGSDKVYVVPNKPPV</sequence>
<dbReference type="SMART" id="SM00644">
    <property type="entry name" value="Ami_2"/>
    <property type="match status" value="1"/>
</dbReference>
<dbReference type="CDD" id="cd06583">
    <property type="entry name" value="PGRP"/>
    <property type="match status" value="1"/>
</dbReference>
<dbReference type="AlphaFoldDB" id="A0A918C935"/>
<dbReference type="EMBL" id="BMQL01000013">
    <property type="protein sequence ID" value="GGR11308.1"/>
    <property type="molecule type" value="Genomic_DNA"/>
</dbReference>
<keyword evidence="4" id="KW-0961">Cell wall biogenesis/degradation</keyword>
<proteinExistence type="predicted"/>
<evidence type="ECO:0000256" key="1">
    <source>
        <dbReference type="ARBA" id="ARBA00001561"/>
    </source>
</evidence>
<dbReference type="Pfam" id="PF01510">
    <property type="entry name" value="Amidase_2"/>
    <property type="match status" value="1"/>
</dbReference>
<feature type="domain" description="N-acetylmuramoyl-L-alanine amidase" evidence="5">
    <location>
        <begin position="11"/>
        <end position="140"/>
    </location>
</feature>
<comment type="catalytic activity">
    <reaction evidence="1">
        <text>Hydrolyzes the link between N-acetylmuramoyl residues and L-amino acid residues in certain cell-wall glycopeptides.</text>
        <dbReference type="EC" id="3.5.1.28"/>
    </reaction>
</comment>
<dbReference type="EC" id="3.5.1.28" evidence="2"/>
<comment type="caution">
    <text evidence="6">The sequence shown here is derived from an EMBL/GenBank/DDBJ whole genome shotgun (WGS) entry which is preliminary data.</text>
</comment>
<dbReference type="GO" id="GO:0009254">
    <property type="term" value="P:peptidoglycan turnover"/>
    <property type="evidence" value="ECO:0007669"/>
    <property type="project" value="TreeGrafter"/>
</dbReference>